<evidence type="ECO:0000313" key="2">
    <source>
        <dbReference type="Proteomes" id="UP000191931"/>
    </source>
</evidence>
<evidence type="ECO:0000313" key="1">
    <source>
        <dbReference type="EMBL" id="SLM30039.1"/>
    </source>
</evidence>
<name>A0A1W1HC60_9BACT</name>
<sequence>MKSFIKKVILLTVILSISNIMLSISNISNAMEMNDEYVKTKMCFENFIRCELTRTDAEDHFKGKSFKIIMINLFDALYEGDILIATGAVKCWVEDHFEILFIAVGVKELMGQEKVYYYLTRKNDFQILATELMNFPYKERCPWDRYWLNLK</sequence>
<dbReference type="AlphaFoldDB" id="A0A1W1HC60"/>
<dbReference type="STRING" id="1246637.MTBBW1_2090003"/>
<dbReference type="RefSeq" id="WP_245809519.1">
    <property type="nucleotide sequence ID" value="NZ_LT828557.1"/>
</dbReference>
<organism evidence="1 2">
    <name type="scientific">Desulfamplus magnetovallimortis</name>
    <dbReference type="NCBI Taxonomy" id="1246637"/>
    <lineage>
        <taxon>Bacteria</taxon>
        <taxon>Pseudomonadati</taxon>
        <taxon>Thermodesulfobacteriota</taxon>
        <taxon>Desulfobacteria</taxon>
        <taxon>Desulfobacterales</taxon>
        <taxon>Desulfobacteraceae</taxon>
        <taxon>Desulfamplus</taxon>
    </lineage>
</organism>
<protein>
    <submittedName>
        <fullName evidence="1">Uncharacterized protein</fullName>
    </submittedName>
</protein>
<dbReference type="EMBL" id="FWEV01000123">
    <property type="protein sequence ID" value="SLM30039.1"/>
    <property type="molecule type" value="Genomic_DNA"/>
</dbReference>
<accession>A0A1W1HC60</accession>
<proteinExistence type="predicted"/>
<reference evidence="1 2" key="1">
    <citation type="submission" date="2017-03" db="EMBL/GenBank/DDBJ databases">
        <authorList>
            <person name="Afonso C.L."/>
            <person name="Miller P.J."/>
            <person name="Scott M.A."/>
            <person name="Spackman E."/>
            <person name="Goraichik I."/>
            <person name="Dimitrov K.M."/>
            <person name="Suarez D.L."/>
            <person name="Swayne D.E."/>
        </authorList>
    </citation>
    <scope>NUCLEOTIDE SEQUENCE [LARGE SCALE GENOMIC DNA]</scope>
    <source>
        <strain evidence="1">PRJEB14757</strain>
    </source>
</reference>
<keyword evidence="2" id="KW-1185">Reference proteome</keyword>
<gene>
    <name evidence="1" type="ORF">MTBBW1_2090003</name>
</gene>
<dbReference type="Proteomes" id="UP000191931">
    <property type="component" value="Unassembled WGS sequence"/>
</dbReference>